<name>A0A3B1CMC6_9ZZZZ</name>
<dbReference type="Pfam" id="PF01890">
    <property type="entry name" value="CbiG_C"/>
    <property type="match status" value="1"/>
</dbReference>
<feature type="domain" description="CobE/GbiG C-terminal" evidence="1">
    <location>
        <begin position="134"/>
        <end position="252"/>
    </location>
</feature>
<dbReference type="EMBL" id="UOGE01000112">
    <property type="protein sequence ID" value="VAX25863.1"/>
    <property type="molecule type" value="Genomic_DNA"/>
</dbReference>
<reference evidence="3" key="1">
    <citation type="submission" date="2018-06" db="EMBL/GenBank/DDBJ databases">
        <authorList>
            <person name="Zhirakovskaya E."/>
        </authorList>
    </citation>
    <scope>NUCLEOTIDE SEQUENCE</scope>
</reference>
<dbReference type="Gene3D" id="3.40.50.11220">
    <property type="match status" value="1"/>
</dbReference>
<dbReference type="GO" id="GO:0043779">
    <property type="term" value="F:cobalt-precorrin-5A acetaldehyde-lyase activity"/>
    <property type="evidence" value="ECO:0007669"/>
    <property type="project" value="UniProtKB-EC"/>
</dbReference>
<dbReference type="InterPro" id="IPR021744">
    <property type="entry name" value="CbiG_N"/>
</dbReference>
<organism evidence="3">
    <name type="scientific">hydrothermal vent metagenome</name>
    <dbReference type="NCBI Taxonomy" id="652676"/>
    <lineage>
        <taxon>unclassified sequences</taxon>
        <taxon>metagenomes</taxon>
        <taxon>ecological metagenomes</taxon>
    </lineage>
</organism>
<dbReference type="InterPro" id="IPR036518">
    <property type="entry name" value="CobE/GbiG_C_sf"/>
</dbReference>
<dbReference type="PANTHER" id="PTHR37477:SF1">
    <property type="entry name" value="COBALT-PRECORRIN-5A HYDROLASE"/>
    <property type="match status" value="1"/>
</dbReference>
<dbReference type="PANTHER" id="PTHR37477">
    <property type="entry name" value="COBALT-PRECORRIN-5A HYDROLASE"/>
    <property type="match status" value="1"/>
</dbReference>
<dbReference type="InterPro" id="IPR052553">
    <property type="entry name" value="CbiG_hydrolase"/>
</dbReference>
<protein>
    <submittedName>
        <fullName evidence="3">Cobalt-precorrin 5A hydrolase</fullName>
        <ecNumber evidence="3">3.7.1.12</ecNumber>
    </submittedName>
</protein>
<proteinExistence type="predicted"/>
<gene>
    <name evidence="3" type="ORF">MNBD_NITROSPINAE02-412</name>
</gene>
<evidence type="ECO:0000259" key="2">
    <source>
        <dbReference type="Pfam" id="PF11760"/>
    </source>
</evidence>
<dbReference type="Pfam" id="PF11760">
    <property type="entry name" value="CbiG_N"/>
    <property type="match status" value="1"/>
</dbReference>
<keyword evidence="3" id="KW-0378">Hydrolase</keyword>
<dbReference type="SUPFAM" id="SSF159664">
    <property type="entry name" value="CobE/GbiG C-terminal domain-like"/>
    <property type="match status" value="1"/>
</dbReference>
<evidence type="ECO:0000259" key="1">
    <source>
        <dbReference type="Pfam" id="PF01890"/>
    </source>
</evidence>
<feature type="domain" description="Cobalamin synthesis G N-terminal" evidence="2">
    <location>
        <begin position="50"/>
        <end position="129"/>
    </location>
</feature>
<dbReference type="InterPro" id="IPR002750">
    <property type="entry name" value="CobE/GbiG_C"/>
</dbReference>
<sequence>MKLAFITLSNEGAKVAVRAMGAFTGASLFAHDKVSESVDAIRFSSVIQLTGEVFDSYDGLVYIAPCGAVVRAVSRYVQNKKSDPAVVVLDVGARYAISLLGGHEGGANKLAIKISNAISAEPVITTTTEAVKNIIVGVGMRRGKGGQEIVSAIKSVLEEAGISLGMVRYIASVDIKSDEAGLIEAAAKMDMALRFIASDEIRESTRSFEKSEFVQSSVNLPAVAEPAALLAGRRTKLILAKRKINGITVALAKESCLSLE</sequence>
<dbReference type="GO" id="GO:0009236">
    <property type="term" value="P:cobalamin biosynthetic process"/>
    <property type="evidence" value="ECO:0007669"/>
    <property type="project" value="InterPro"/>
</dbReference>
<dbReference type="AlphaFoldDB" id="A0A3B1CMC6"/>
<dbReference type="SUPFAM" id="SSF159672">
    <property type="entry name" value="CbiG N-terminal domain-like"/>
    <property type="match status" value="1"/>
</dbReference>
<accession>A0A3B1CMC6</accession>
<dbReference type="Gene3D" id="3.30.420.180">
    <property type="entry name" value="CobE/GbiG C-terminal domain"/>
    <property type="match status" value="1"/>
</dbReference>
<dbReference type="InterPro" id="IPR038029">
    <property type="entry name" value="GbiG_N_sf"/>
</dbReference>
<dbReference type="EC" id="3.7.1.12" evidence="3"/>
<evidence type="ECO:0000313" key="3">
    <source>
        <dbReference type="EMBL" id="VAX25863.1"/>
    </source>
</evidence>